<sequence>MLYSYTLIALMAATSVNALPLNINLGAYSPALVVGDGEISFGGQEDVSNLITALSGASQGAEAGAVAGAETEASRAQLADIVTAATPAADSAPAAIIEPVDAAPSEAPATAAPAANGLQSGIGMGNDIRPRVESTEADLPEAKEIAPREPEPISEPADKNKRDLAGFNAALNFAAAALKTSPGVELGTGEGGSGVGIIVKPGTENGAAAAAAAEKRDVGSALPTVTMLKIRTLNSDVKNCKHGHTL</sequence>
<keyword evidence="4" id="KW-1185">Reference proteome</keyword>
<dbReference type="EMBL" id="JBFCZG010000008">
    <property type="protein sequence ID" value="KAL3419156.1"/>
    <property type="molecule type" value="Genomic_DNA"/>
</dbReference>
<evidence type="ECO:0000256" key="1">
    <source>
        <dbReference type="SAM" id="MobiDB-lite"/>
    </source>
</evidence>
<gene>
    <name evidence="3" type="ORF">PVAG01_09378</name>
</gene>
<name>A0ABR4P762_9HELO</name>
<protein>
    <submittedName>
        <fullName evidence="3">Uncharacterized protein</fullName>
    </submittedName>
</protein>
<accession>A0ABR4P762</accession>
<feature type="signal peptide" evidence="2">
    <location>
        <begin position="1"/>
        <end position="18"/>
    </location>
</feature>
<evidence type="ECO:0000256" key="2">
    <source>
        <dbReference type="SAM" id="SignalP"/>
    </source>
</evidence>
<dbReference type="Proteomes" id="UP001629113">
    <property type="component" value="Unassembled WGS sequence"/>
</dbReference>
<feature type="chain" id="PRO_5046107021" evidence="2">
    <location>
        <begin position="19"/>
        <end position="246"/>
    </location>
</feature>
<evidence type="ECO:0000313" key="4">
    <source>
        <dbReference type="Proteomes" id="UP001629113"/>
    </source>
</evidence>
<evidence type="ECO:0000313" key="3">
    <source>
        <dbReference type="EMBL" id="KAL3419156.1"/>
    </source>
</evidence>
<comment type="caution">
    <text evidence="3">The sequence shown here is derived from an EMBL/GenBank/DDBJ whole genome shotgun (WGS) entry which is preliminary data.</text>
</comment>
<organism evidence="3 4">
    <name type="scientific">Phlyctema vagabunda</name>
    <dbReference type="NCBI Taxonomy" id="108571"/>
    <lineage>
        <taxon>Eukaryota</taxon>
        <taxon>Fungi</taxon>
        <taxon>Dikarya</taxon>
        <taxon>Ascomycota</taxon>
        <taxon>Pezizomycotina</taxon>
        <taxon>Leotiomycetes</taxon>
        <taxon>Helotiales</taxon>
        <taxon>Dermateaceae</taxon>
        <taxon>Phlyctema</taxon>
    </lineage>
</organism>
<feature type="region of interest" description="Disordered" evidence="1">
    <location>
        <begin position="135"/>
        <end position="158"/>
    </location>
</feature>
<proteinExistence type="predicted"/>
<reference evidence="3 4" key="1">
    <citation type="submission" date="2024-06" db="EMBL/GenBank/DDBJ databases">
        <title>Complete genome of Phlyctema vagabunda strain 19-DSS-EL-015.</title>
        <authorList>
            <person name="Fiorenzani C."/>
        </authorList>
    </citation>
    <scope>NUCLEOTIDE SEQUENCE [LARGE SCALE GENOMIC DNA]</scope>
    <source>
        <strain evidence="3 4">19-DSS-EL-015</strain>
    </source>
</reference>
<keyword evidence="2" id="KW-0732">Signal</keyword>